<dbReference type="AlphaFoldDB" id="A0A1N6QRR6"/>
<dbReference type="PROSITE" id="PS51379">
    <property type="entry name" value="4FE4S_FER_2"/>
    <property type="match status" value="1"/>
</dbReference>
<evidence type="ECO:0000256" key="5">
    <source>
        <dbReference type="ARBA" id="ARBA00023002"/>
    </source>
</evidence>
<evidence type="ECO:0000313" key="8">
    <source>
        <dbReference type="Proteomes" id="UP000186400"/>
    </source>
</evidence>
<protein>
    <submittedName>
        <fullName evidence="7">Epoxyqueuosine reductase</fullName>
    </submittedName>
</protein>
<dbReference type="SUPFAM" id="SSF46548">
    <property type="entry name" value="alpha-helical ferredoxin"/>
    <property type="match status" value="1"/>
</dbReference>
<gene>
    <name evidence="7" type="ORF">SAMN05920897_10528</name>
</gene>
<dbReference type="NCBIfam" id="TIGR00276">
    <property type="entry name" value="tRNA epoxyqueuosine(34) reductase QueG"/>
    <property type="match status" value="1"/>
</dbReference>
<dbReference type="EMBL" id="FTMS01000005">
    <property type="protein sequence ID" value="SIQ19340.1"/>
    <property type="molecule type" value="Genomic_DNA"/>
</dbReference>
<dbReference type="PANTHER" id="PTHR30002:SF4">
    <property type="entry name" value="EPOXYQUEUOSINE REDUCTASE"/>
    <property type="match status" value="1"/>
</dbReference>
<dbReference type="InterPro" id="IPR013542">
    <property type="entry name" value="QueG_DUF1730"/>
</dbReference>
<dbReference type="InterPro" id="IPR017896">
    <property type="entry name" value="4Fe4S_Fe-S-bd"/>
</dbReference>
<dbReference type="OrthoDB" id="9784571at2"/>
<evidence type="ECO:0000313" key="7">
    <source>
        <dbReference type="EMBL" id="SIQ19340.1"/>
    </source>
</evidence>
<dbReference type="PANTHER" id="PTHR30002">
    <property type="entry name" value="EPOXYQUEUOSINE REDUCTASE"/>
    <property type="match status" value="1"/>
</dbReference>
<dbReference type="STRING" id="159291.SAMN05920897_10528"/>
<proteinExistence type="predicted"/>
<evidence type="ECO:0000256" key="1">
    <source>
        <dbReference type="ARBA" id="ARBA00022485"/>
    </source>
</evidence>
<evidence type="ECO:0000259" key="6">
    <source>
        <dbReference type="PROSITE" id="PS51379"/>
    </source>
</evidence>
<keyword evidence="1" id="KW-0004">4Fe-4S</keyword>
<dbReference type="RefSeq" id="WP_076488179.1">
    <property type="nucleotide sequence ID" value="NZ_FTMS01000005.1"/>
</dbReference>
<dbReference type="Pfam" id="PF08331">
    <property type="entry name" value="QueG_DUF1730"/>
    <property type="match status" value="1"/>
</dbReference>
<evidence type="ECO:0000256" key="4">
    <source>
        <dbReference type="ARBA" id="ARBA00022785"/>
    </source>
</evidence>
<keyword evidence="5" id="KW-0560">Oxidoreductase</keyword>
<sequence>MVDDELRELARQEGLKCLAVMDARSAPEKEEEVFRQWLSQGRHGTMKWMERHAEMRYRPQGLLPGCRSMIFVGFNYYQPLPRAPDKPAGRVARYAWGRDYHKELGKRLRRVVRALQGRYPHHHFRSWTDATPLAERYYAELAGLGFSGRNNLIIHRRFGSWFFLGEILSTLKFREHRPSRDCSSSATATRTRTCPDRCSRCIDSCPTRALMEPHRIDASRCISYLTIEYQGVIGPDLARSLGDWVFGCDLCQERCPFNQGVPSTGIEGFLQHRGGSFLLLRDLLSLREEDMLARFAGSPLMRAGRTRLVRNACIAAANSGALDLLPQLRVLREDADEIIAAQAEQAITALEGY</sequence>
<dbReference type="GO" id="GO:0052693">
    <property type="term" value="F:epoxyqueuosine reductase activity"/>
    <property type="evidence" value="ECO:0007669"/>
    <property type="project" value="TreeGrafter"/>
</dbReference>
<dbReference type="GO" id="GO:0008616">
    <property type="term" value="P:tRNA queuosine(34) biosynthetic process"/>
    <property type="evidence" value="ECO:0007669"/>
    <property type="project" value="UniProtKB-KW"/>
</dbReference>
<keyword evidence="8" id="KW-1185">Reference proteome</keyword>
<dbReference type="Gene3D" id="3.30.70.20">
    <property type="match status" value="1"/>
</dbReference>
<dbReference type="GO" id="GO:0051539">
    <property type="term" value="F:4 iron, 4 sulfur cluster binding"/>
    <property type="evidence" value="ECO:0007669"/>
    <property type="project" value="UniProtKB-KW"/>
</dbReference>
<keyword evidence="1" id="KW-0479">Metal-binding</keyword>
<evidence type="ECO:0000256" key="3">
    <source>
        <dbReference type="ARBA" id="ARBA00022694"/>
    </source>
</evidence>
<accession>A0A1N6QRR6</accession>
<reference evidence="7 8" key="1">
    <citation type="submission" date="2017-01" db="EMBL/GenBank/DDBJ databases">
        <authorList>
            <person name="Mah S.A."/>
            <person name="Swanson W.J."/>
            <person name="Moy G.W."/>
            <person name="Vacquier V.D."/>
        </authorList>
    </citation>
    <scope>NUCLEOTIDE SEQUENCE [LARGE SCALE GENOMIC DNA]</scope>
    <source>
        <strain evidence="7 8">ASpG1</strain>
    </source>
</reference>
<dbReference type="Pfam" id="PF13484">
    <property type="entry name" value="Fer4_16"/>
    <property type="match status" value="1"/>
</dbReference>
<dbReference type="Proteomes" id="UP000186400">
    <property type="component" value="Unassembled WGS sequence"/>
</dbReference>
<keyword evidence="1" id="KW-0411">Iron-sulfur</keyword>
<evidence type="ECO:0000256" key="2">
    <source>
        <dbReference type="ARBA" id="ARBA00022490"/>
    </source>
</evidence>
<name>A0A1N6QRR6_9SPIO</name>
<keyword evidence="2" id="KW-0963">Cytoplasm</keyword>
<keyword evidence="3" id="KW-0819">tRNA processing</keyword>
<organism evidence="7 8">
    <name type="scientific">Alkalispirochaeta americana</name>
    <dbReference type="NCBI Taxonomy" id="159291"/>
    <lineage>
        <taxon>Bacteria</taxon>
        <taxon>Pseudomonadati</taxon>
        <taxon>Spirochaetota</taxon>
        <taxon>Spirochaetia</taxon>
        <taxon>Spirochaetales</taxon>
        <taxon>Spirochaetaceae</taxon>
        <taxon>Alkalispirochaeta</taxon>
    </lineage>
</organism>
<dbReference type="InterPro" id="IPR004453">
    <property type="entry name" value="QueG"/>
</dbReference>
<feature type="domain" description="4Fe-4S ferredoxin-type" evidence="6">
    <location>
        <begin position="184"/>
        <end position="215"/>
    </location>
</feature>
<keyword evidence="1" id="KW-0408">Iron</keyword>
<keyword evidence="4" id="KW-0671">Queuosine biosynthesis</keyword>